<gene>
    <name evidence="2" type="ORF">KIM322_10290</name>
</gene>
<name>A0ABN6SM42_9LACO</name>
<dbReference type="Gene3D" id="3.40.710.10">
    <property type="entry name" value="DD-peptidase/beta-lactamase superfamily"/>
    <property type="match status" value="1"/>
</dbReference>
<evidence type="ECO:0000313" key="2">
    <source>
        <dbReference type="EMBL" id="BDR60768.1"/>
    </source>
</evidence>
<dbReference type="Pfam" id="PF00144">
    <property type="entry name" value="Beta-lactamase"/>
    <property type="match status" value="1"/>
</dbReference>
<keyword evidence="3" id="KW-1185">Reference proteome</keyword>
<dbReference type="EMBL" id="AP026803">
    <property type="protein sequence ID" value="BDR60768.1"/>
    <property type="molecule type" value="Genomic_DNA"/>
</dbReference>
<proteinExistence type="predicted"/>
<dbReference type="GO" id="GO:0016787">
    <property type="term" value="F:hydrolase activity"/>
    <property type="evidence" value="ECO:0007669"/>
    <property type="project" value="UniProtKB-KW"/>
</dbReference>
<dbReference type="Proteomes" id="UP001321741">
    <property type="component" value="Chromosome"/>
</dbReference>
<dbReference type="InterPro" id="IPR001466">
    <property type="entry name" value="Beta-lactam-related"/>
</dbReference>
<accession>A0ABN6SM42</accession>
<dbReference type="PANTHER" id="PTHR46825">
    <property type="entry name" value="D-ALANYL-D-ALANINE-CARBOXYPEPTIDASE/ENDOPEPTIDASE AMPH"/>
    <property type="match status" value="1"/>
</dbReference>
<organism evidence="2 3">
    <name type="scientific">Lactobacillus xylocopicola</name>
    <dbReference type="NCBI Taxonomy" id="2976676"/>
    <lineage>
        <taxon>Bacteria</taxon>
        <taxon>Bacillati</taxon>
        <taxon>Bacillota</taxon>
        <taxon>Bacilli</taxon>
        <taxon>Lactobacillales</taxon>
        <taxon>Lactobacillaceae</taxon>
        <taxon>Lactobacillus</taxon>
    </lineage>
</organism>
<evidence type="ECO:0000313" key="3">
    <source>
        <dbReference type="Proteomes" id="UP001321741"/>
    </source>
</evidence>
<dbReference type="PANTHER" id="PTHR46825:SF15">
    <property type="entry name" value="BETA-LACTAMASE-RELATED DOMAIN-CONTAINING PROTEIN"/>
    <property type="match status" value="1"/>
</dbReference>
<dbReference type="InterPro" id="IPR050491">
    <property type="entry name" value="AmpC-like"/>
</dbReference>
<dbReference type="RefSeq" id="WP_317637018.1">
    <property type="nucleotide sequence ID" value="NZ_AP026803.1"/>
</dbReference>
<sequence length="457" mass="51530">MNHKKIDQLAQTVLSRFDLPSLGFGVYQGGTSYSNVYGDAAKDSLYPLASISKTFFATAVCQLADEGKINLDDPLKKAWPDFNLVDQYAQDHLTWRDALSHQSGLPAHDLMRFTNMNGQDLSLREKAERVGYLEPTHELRYKMQYSNLIFAAATYAMEQALEQDYGSYERDRLLKPLELSNTFINHQEAPRKRIVKPYINDNNVNQEVPFIAPGKVGGASSMLATIADLLSWAEFQLKTQQTTNQEITAQRYLPQSIMQPNRAYGGANFAAYGLGMMMEDYRGHKYFYHSGSYIGYCSFLGFVPDLDLAFVVTTNMDSTDAIFALAYQTIDDALGTDDTDWVEKVFNVMQQKNRQKEERLGQLKGNSAKAVKAKPEYLGDYHNPGYGLISLREQAGNLMVTLGKWDYQVIINDQGAMFVEERLYDHGLLPITVAANKVELLTEPALKKPTEFIKLAD</sequence>
<dbReference type="InterPro" id="IPR012338">
    <property type="entry name" value="Beta-lactam/transpept-like"/>
</dbReference>
<evidence type="ECO:0000259" key="1">
    <source>
        <dbReference type="Pfam" id="PF00144"/>
    </source>
</evidence>
<keyword evidence="2" id="KW-0378">Hydrolase</keyword>
<dbReference type="SUPFAM" id="SSF56601">
    <property type="entry name" value="beta-lactamase/transpeptidase-like"/>
    <property type="match status" value="1"/>
</dbReference>
<protein>
    <submittedName>
        <fullName evidence="2">Serine hydrolase</fullName>
    </submittedName>
</protein>
<feature type="domain" description="Beta-lactamase-related" evidence="1">
    <location>
        <begin position="9"/>
        <end position="331"/>
    </location>
</feature>
<reference evidence="2 3" key="1">
    <citation type="journal article" date="2023" name="Microbiol. Spectr.">
        <title>Symbiosis of Carpenter Bees with Uncharacterized Lactic Acid Bacteria Showing NAD Auxotrophy.</title>
        <authorList>
            <person name="Kawasaki S."/>
            <person name="Ozawa K."/>
            <person name="Mori T."/>
            <person name="Yamamoto A."/>
            <person name="Ito M."/>
            <person name="Ohkuma M."/>
            <person name="Sakamoto M."/>
            <person name="Matsutani M."/>
        </authorList>
    </citation>
    <scope>NUCLEOTIDE SEQUENCE [LARGE SCALE GENOMIC DNA]</scope>
    <source>
        <strain evidence="2 3">Kim32-2</strain>
    </source>
</reference>